<evidence type="ECO:0000313" key="1">
    <source>
        <dbReference type="EMBL" id="CAK9002698.1"/>
    </source>
</evidence>
<evidence type="ECO:0000313" key="2">
    <source>
        <dbReference type="Proteomes" id="UP001642484"/>
    </source>
</evidence>
<gene>
    <name evidence="1" type="ORF">CCMP2556_LOCUS6975</name>
</gene>
<dbReference type="Proteomes" id="UP001642484">
    <property type="component" value="Unassembled WGS sequence"/>
</dbReference>
<protein>
    <submittedName>
        <fullName evidence="1">Uncharacterized protein</fullName>
    </submittedName>
</protein>
<accession>A0ABP0IK44</accession>
<name>A0ABP0IK44_9DINO</name>
<organism evidence="1 2">
    <name type="scientific">Durusdinium trenchii</name>
    <dbReference type="NCBI Taxonomy" id="1381693"/>
    <lineage>
        <taxon>Eukaryota</taxon>
        <taxon>Sar</taxon>
        <taxon>Alveolata</taxon>
        <taxon>Dinophyceae</taxon>
        <taxon>Suessiales</taxon>
        <taxon>Symbiodiniaceae</taxon>
        <taxon>Durusdinium</taxon>
    </lineage>
</organism>
<proteinExistence type="predicted"/>
<dbReference type="EMBL" id="CAXAMN010003069">
    <property type="protein sequence ID" value="CAK9002698.1"/>
    <property type="molecule type" value="Genomic_DNA"/>
</dbReference>
<reference evidence="1 2" key="1">
    <citation type="submission" date="2024-02" db="EMBL/GenBank/DDBJ databases">
        <authorList>
            <person name="Chen Y."/>
            <person name="Shah S."/>
            <person name="Dougan E. K."/>
            <person name="Thang M."/>
            <person name="Chan C."/>
        </authorList>
    </citation>
    <scope>NUCLEOTIDE SEQUENCE [LARGE SCALE GENOMIC DNA]</scope>
</reference>
<keyword evidence="2" id="KW-1185">Reference proteome</keyword>
<comment type="caution">
    <text evidence="1">The sequence shown here is derived from an EMBL/GenBank/DDBJ whole genome shotgun (WGS) entry which is preliminary data.</text>
</comment>
<sequence>MCYISSLHQDKTDHFAFTLPDARLGWSRQETDCWHAHEACVNLLLSGFQRSTLPTLVLFSDCAAQRASGKVVKNGARFRDSSEKCVPAEIRPTCGVRLWTVFTMLHLKAS</sequence>